<comment type="caution">
    <text evidence="3">Lacks conserved residue(s) required for the propagation of feature annotation.</text>
</comment>
<comment type="caution">
    <text evidence="4">The sequence shown here is derived from an EMBL/GenBank/DDBJ whole genome shotgun (WGS) entry which is preliminary data.</text>
</comment>
<dbReference type="Proteomes" id="UP001642360">
    <property type="component" value="Unassembled WGS sequence"/>
</dbReference>
<keyword evidence="2" id="KW-0804">Transcription</keyword>
<keyword evidence="5" id="KW-1185">Reference proteome</keyword>
<protein>
    <recommendedName>
        <fullName evidence="6">DELLA protein</fullName>
    </recommendedName>
</protein>
<dbReference type="AlphaFoldDB" id="A0ABC8RSL4"/>
<feature type="region of interest" description="Leucine repeat II (LRII)" evidence="3">
    <location>
        <begin position="335"/>
        <end position="367"/>
    </location>
</feature>
<gene>
    <name evidence="4" type="ORF">ILEXP_LOCUS13468</name>
</gene>
<dbReference type="InterPro" id="IPR005202">
    <property type="entry name" value="TF_GRAS"/>
</dbReference>
<dbReference type="Pfam" id="PF03514">
    <property type="entry name" value="GRAS"/>
    <property type="match status" value="1"/>
</dbReference>
<accession>A0ABC8RSL4</accession>
<evidence type="ECO:0000313" key="5">
    <source>
        <dbReference type="Proteomes" id="UP001642360"/>
    </source>
</evidence>
<dbReference type="PROSITE" id="PS50985">
    <property type="entry name" value="GRAS"/>
    <property type="match status" value="1"/>
</dbReference>
<sequence length="413" mass="46805">MEQFDFGGVSDEHSSFKEFDCEVGGYIAKQTQLCGIEDWLVSIDTNLSYSGLGLYEDNTIADEMLLSKYQREQLQLFSHFGCLDDLCFDIVSPLFPSCDDKISNPVSIHPENVQFMEPMKDKAVISPLASLKIINNYESRFRRLSGKQINMQTYDTNVSSQKLSTAIEEAKDVELVHCLLASAEKVGQRQFDRASKLLNHCDGLSSNKGNAVQRLAFYFSKALREKINRETGRVTSRGLEKKQSLDLEEAMMIPNIAIVSFCQKLPSSQVVQFTLVQIIVDNVAEAKKVHIIDLDHQGWNAMYGFDATLAARRKYPLEHLKVTAIGTRFKTKLEETGERLMSFARSINLPFSFHVVMVTDMLDLNEDVFELDTEETLAVNSSYSLRSLIAWTDLLECLMRVMRKIHPCVMVVS</sequence>
<name>A0ABC8RSL4_9AQUA</name>
<dbReference type="PANTHER" id="PTHR31636">
    <property type="entry name" value="OSJNBA0084A10.13 PROTEIN-RELATED"/>
    <property type="match status" value="1"/>
</dbReference>
<evidence type="ECO:0000256" key="3">
    <source>
        <dbReference type="PROSITE-ProRule" id="PRU01191"/>
    </source>
</evidence>
<keyword evidence="1" id="KW-0805">Transcription regulation</keyword>
<evidence type="ECO:0000256" key="1">
    <source>
        <dbReference type="ARBA" id="ARBA00023015"/>
    </source>
</evidence>
<proteinExistence type="inferred from homology"/>
<evidence type="ECO:0008006" key="6">
    <source>
        <dbReference type="Google" id="ProtNLM"/>
    </source>
</evidence>
<comment type="similarity">
    <text evidence="3">Belongs to the GRAS family.</text>
</comment>
<organism evidence="4 5">
    <name type="scientific">Ilex paraguariensis</name>
    <name type="common">yerba mate</name>
    <dbReference type="NCBI Taxonomy" id="185542"/>
    <lineage>
        <taxon>Eukaryota</taxon>
        <taxon>Viridiplantae</taxon>
        <taxon>Streptophyta</taxon>
        <taxon>Embryophyta</taxon>
        <taxon>Tracheophyta</taxon>
        <taxon>Spermatophyta</taxon>
        <taxon>Magnoliopsida</taxon>
        <taxon>eudicotyledons</taxon>
        <taxon>Gunneridae</taxon>
        <taxon>Pentapetalae</taxon>
        <taxon>asterids</taxon>
        <taxon>campanulids</taxon>
        <taxon>Aquifoliales</taxon>
        <taxon>Aquifoliaceae</taxon>
        <taxon>Ilex</taxon>
    </lineage>
</organism>
<reference evidence="4 5" key="1">
    <citation type="submission" date="2024-02" db="EMBL/GenBank/DDBJ databases">
        <authorList>
            <person name="Vignale AGUSTIN F."/>
            <person name="Sosa J E."/>
            <person name="Modenutti C."/>
        </authorList>
    </citation>
    <scope>NUCLEOTIDE SEQUENCE [LARGE SCALE GENOMIC DNA]</scope>
</reference>
<feature type="short sequence motif" description="VHIID" evidence="3">
    <location>
        <begin position="289"/>
        <end position="293"/>
    </location>
</feature>
<evidence type="ECO:0000313" key="4">
    <source>
        <dbReference type="EMBL" id="CAK9145648.1"/>
    </source>
</evidence>
<evidence type="ECO:0000256" key="2">
    <source>
        <dbReference type="ARBA" id="ARBA00023163"/>
    </source>
</evidence>
<dbReference type="EMBL" id="CAUOFW020001502">
    <property type="protein sequence ID" value="CAK9145648.1"/>
    <property type="molecule type" value="Genomic_DNA"/>
</dbReference>